<organism evidence="6 7">
    <name type="scientific">Rhizobium leguminosarum bv. trifolii WSM2297</name>
    <dbReference type="NCBI Taxonomy" id="754762"/>
    <lineage>
        <taxon>Bacteria</taxon>
        <taxon>Pseudomonadati</taxon>
        <taxon>Pseudomonadota</taxon>
        <taxon>Alphaproteobacteria</taxon>
        <taxon>Hyphomicrobiales</taxon>
        <taxon>Rhizobiaceae</taxon>
        <taxon>Rhizobium/Agrobacterium group</taxon>
        <taxon>Rhizobium</taxon>
    </lineage>
</organism>
<dbReference type="SMART" id="SM00028">
    <property type="entry name" value="TPR"/>
    <property type="match status" value="2"/>
</dbReference>
<sequence length="651" mass="72495">MTSRVLQWFVGSLRAAVIPLPQDRLRFHLTDRIRPEATFVRPMAGWLCSPAGKMKVCYGVDGHLGVLGVPMEQKLSVIMASDVVGYSRLMGIDERGTLSALKRHRQELLDVKIALHHGRIIKLIGDGMLTEFRTAEEAVLCAVDIQREMRMRNADVPPGRRIEFRIGINIGDILFEDDDVYGDGVNVASRIETIAKPGGIAVSASMRDTLGNRLNIGFEDAGEQALKNIERPLRIFNVILDDGETPQRERAPASASAAPSASIQNDQVVESNRTILYVSRFSNLSGDPDQEYFAAGIAEDVVAALSRFSRLNVIVQPPRLEPGRAGSTPYYILEGSIRRLGSRVRVNASLTNVLRENIWAEKYDFDLVDVFAIQDELAQSIPAALNVKIEEAERQRVLAKPATALRAYDLYLRGKHLQHSRRPEDAGIAKDMFLAAIADDPSYPRPYLGLAWLELVKLKWNESVDIDTALATAFTWASKALQLNPTESDAHHALGVIHLWRGEAERAIGCYDRARELAPYNCDLLAEYCDALGYLGRLEDAIRIGEMAVRLNPSRPDWYLWDIAASKYLSGDYLGALSLLEKMTEPGPAYRLLAATYAQLGRLEEARRAASELLKINPDFSIERYTSRAPYRDKALLARYVEGLRLAGLPE</sequence>
<dbReference type="GO" id="GO:0006171">
    <property type="term" value="P:cAMP biosynthetic process"/>
    <property type="evidence" value="ECO:0007669"/>
    <property type="project" value="TreeGrafter"/>
</dbReference>
<feature type="compositionally biased region" description="Low complexity" evidence="4">
    <location>
        <begin position="252"/>
        <end position="262"/>
    </location>
</feature>
<dbReference type="InterPro" id="IPR001054">
    <property type="entry name" value="A/G_cyclase"/>
</dbReference>
<keyword evidence="1" id="KW-0677">Repeat</keyword>
<evidence type="ECO:0000256" key="1">
    <source>
        <dbReference type="ARBA" id="ARBA00022737"/>
    </source>
</evidence>
<evidence type="ECO:0000259" key="5">
    <source>
        <dbReference type="PROSITE" id="PS50125"/>
    </source>
</evidence>
<dbReference type="EMBL" id="JH719392">
    <property type="protein sequence ID" value="EJC85626.1"/>
    <property type="molecule type" value="Genomic_DNA"/>
</dbReference>
<feature type="domain" description="Guanylate cyclase" evidence="5">
    <location>
        <begin position="77"/>
        <end position="192"/>
    </location>
</feature>
<dbReference type="PROSITE" id="PS50125">
    <property type="entry name" value="GUANYLATE_CYCLASE_2"/>
    <property type="match status" value="1"/>
</dbReference>
<evidence type="ECO:0000313" key="7">
    <source>
        <dbReference type="Proteomes" id="UP000005732"/>
    </source>
</evidence>
<dbReference type="PANTHER" id="PTHR43081:SF19">
    <property type="entry name" value="PH-SENSITIVE ADENYLATE CYCLASE RV1264"/>
    <property type="match status" value="1"/>
</dbReference>
<evidence type="ECO:0000313" key="6">
    <source>
        <dbReference type="EMBL" id="EJC85626.1"/>
    </source>
</evidence>
<dbReference type="GO" id="GO:0004016">
    <property type="term" value="F:adenylate cyclase activity"/>
    <property type="evidence" value="ECO:0007669"/>
    <property type="project" value="UniProtKB-ARBA"/>
</dbReference>
<dbReference type="Proteomes" id="UP000005732">
    <property type="component" value="Unassembled WGS sequence"/>
</dbReference>
<dbReference type="AlphaFoldDB" id="J0WHW1"/>
<dbReference type="SMART" id="SM00044">
    <property type="entry name" value="CYCc"/>
    <property type="match status" value="1"/>
</dbReference>
<dbReference type="InterPro" id="IPR011990">
    <property type="entry name" value="TPR-like_helical_dom_sf"/>
</dbReference>
<protein>
    <submittedName>
        <fullName evidence="6">Family 3 adenylate cyclase</fullName>
    </submittedName>
</protein>
<dbReference type="Gene3D" id="3.30.70.1230">
    <property type="entry name" value="Nucleotide cyclase"/>
    <property type="match status" value="1"/>
</dbReference>
<dbReference type="InterPro" id="IPR019734">
    <property type="entry name" value="TPR_rpt"/>
</dbReference>
<dbReference type="InterPro" id="IPR013105">
    <property type="entry name" value="TPR_2"/>
</dbReference>
<dbReference type="CDD" id="cd07302">
    <property type="entry name" value="CHD"/>
    <property type="match status" value="1"/>
</dbReference>
<evidence type="ECO:0000256" key="4">
    <source>
        <dbReference type="SAM" id="MobiDB-lite"/>
    </source>
</evidence>
<dbReference type="PROSITE" id="PS50005">
    <property type="entry name" value="TPR"/>
    <property type="match status" value="2"/>
</dbReference>
<proteinExistence type="predicted"/>
<dbReference type="InterPro" id="IPR029787">
    <property type="entry name" value="Nucleotide_cyclase"/>
</dbReference>
<dbReference type="SUPFAM" id="SSF48452">
    <property type="entry name" value="TPR-like"/>
    <property type="match status" value="1"/>
</dbReference>
<dbReference type="Pfam" id="PF00211">
    <property type="entry name" value="Guanylate_cyc"/>
    <property type="match status" value="1"/>
</dbReference>
<reference evidence="6 7" key="1">
    <citation type="submission" date="2012-02" db="EMBL/GenBank/DDBJ databases">
        <title>Improved High-Quality Draft Sequence of Rhizobium leguminosarum bv. trifolii WSM2297.</title>
        <authorList>
            <consortium name="US DOE Joint Genome Institute"/>
            <person name="Lucas S."/>
            <person name="Han J."/>
            <person name="Lapidus A."/>
            <person name="Cheng J.-F."/>
            <person name="Goodwin L."/>
            <person name="Pitluck S."/>
            <person name="Peters L."/>
            <person name="Ovchinnikova G."/>
            <person name="Zhang X."/>
            <person name="Detter J.C."/>
            <person name="Han C."/>
            <person name="Tapia R."/>
            <person name="Land M."/>
            <person name="Hauser L."/>
            <person name="Kyrpides N."/>
            <person name="Ivanova N."/>
            <person name="Pagani I."/>
            <person name="Brau L."/>
            <person name="Yates R."/>
            <person name="O'Hara G."/>
            <person name="Rui T."/>
            <person name="Howieson J."/>
            <person name="Reeve W."/>
            <person name="Woyke T."/>
        </authorList>
    </citation>
    <scope>NUCLEOTIDE SEQUENCE [LARGE SCALE GENOMIC DNA]</scope>
    <source>
        <strain evidence="6 7">WSM2297</strain>
    </source>
</reference>
<evidence type="ECO:0000256" key="3">
    <source>
        <dbReference type="PROSITE-ProRule" id="PRU00339"/>
    </source>
</evidence>
<accession>J0WHW1</accession>
<dbReference type="GO" id="GO:0035556">
    <property type="term" value="P:intracellular signal transduction"/>
    <property type="evidence" value="ECO:0007669"/>
    <property type="project" value="InterPro"/>
</dbReference>
<dbReference type="InterPro" id="IPR050697">
    <property type="entry name" value="Adenylyl/Guanylyl_Cyclase_3/4"/>
</dbReference>
<feature type="repeat" description="TPR" evidence="3">
    <location>
        <begin position="587"/>
        <end position="620"/>
    </location>
</feature>
<name>J0WHW1_RHILT</name>
<feature type="repeat" description="TPR" evidence="3">
    <location>
        <begin position="488"/>
        <end position="521"/>
    </location>
</feature>
<evidence type="ECO:0000256" key="2">
    <source>
        <dbReference type="ARBA" id="ARBA00022803"/>
    </source>
</evidence>
<gene>
    <name evidence="6" type="ORF">Rleg4DRAFT_7513</name>
</gene>
<feature type="region of interest" description="Disordered" evidence="4">
    <location>
        <begin position="246"/>
        <end position="265"/>
    </location>
</feature>
<keyword evidence="2 3" id="KW-0802">TPR repeat</keyword>
<dbReference type="PANTHER" id="PTHR43081">
    <property type="entry name" value="ADENYLATE CYCLASE, TERMINAL-DIFFERENTIATION SPECIFIC-RELATED"/>
    <property type="match status" value="1"/>
</dbReference>
<dbReference type="SUPFAM" id="SSF55073">
    <property type="entry name" value="Nucleotide cyclase"/>
    <property type="match status" value="1"/>
</dbReference>
<dbReference type="Gene3D" id="1.25.40.10">
    <property type="entry name" value="Tetratricopeptide repeat domain"/>
    <property type="match status" value="1"/>
</dbReference>
<dbReference type="HOGENOM" id="CLU_019981_0_0_5"/>
<dbReference type="Pfam" id="PF07719">
    <property type="entry name" value="TPR_2"/>
    <property type="match status" value="1"/>
</dbReference>